<evidence type="ECO:0000256" key="15">
    <source>
        <dbReference type="ARBA" id="ARBA00042143"/>
    </source>
</evidence>
<dbReference type="InterPro" id="IPR000794">
    <property type="entry name" value="Beta-ketoacyl_synthase"/>
</dbReference>
<dbReference type="InterPro" id="IPR018201">
    <property type="entry name" value="Ketoacyl_synth_AS"/>
</dbReference>
<name>A0A0E1NLK5_YERPA</name>
<evidence type="ECO:0000313" key="21">
    <source>
        <dbReference type="Proteomes" id="UP000001971"/>
    </source>
</evidence>
<evidence type="ECO:0000256" key="3">
    <source>
        <dbReference type="ARBA" id="ARBA00008467"/>
    </source>
</evidence>
<dbReference type="UniPathway" id="UPA00094"/>
<dbReference type="SUPFAM" id="SSF53901">
    <property type="entry name" value="Thiolase-like"/>
    <property type="match status" value="2"/>
</dbReference>
<evidence type="ECO:0000256" key="4">
    <source>
        <dbReference type="ARBA" id="ARBA00011738"/>
    </source>
</evidence>
<evidence type="ECO:0000256" key="9">
    <source>
        <dbReference type="ARBA" id="ARBA00022832"/>
    </source>
</evidence>
<comment type="similarity">
    <text evidence="3 18">Belongs to the thiolase-like superfamily. Beta-ketoacyl-ACP synthases family.</text>
</comment>
<dbReference type="FunFam" id="3.40.47.10:FF:000006">
    <property type="entry name" value="3-oxoacyl-[acyl-carrier-protein] synthase I"/>
    <property type="match status" value="1"/>
</dbReference>
<comment type="catalytic activity">
    <reaction evidence="17">
        <text>a fatty acyl-[ACP] + malonyl-[ACP] + H(+) = a 3-oxoacyl-[ACP] + holo-[ACP] + CO2</text>
        <dbReference type="Rhea" id="RHEA:22836"/>
        <dbReference type="Rhea" id="RHEA-COMP:9623"/>
        <dbReference type="Rhea" id="RHEA-COMP:9685"/>
        <dbReference type="Rhea" id="RHEA-COMP:9916"/>
        <dbReference type="Rhea" id="RHEA-COMP:14125"/>
        <dbReference type="ChEBI" id="CHEBI:15378"/>
        <dbReference type="ChEBI" id="CHEBI:16526"/>
        <dbReference type="ChEBI" id="CHEBI:64479"/>
        <dbReference type="ChEBI" id="CHEBI:78449"/>
        <dbReference type="ChEBI" id="CHEBI:78776"/>
        <dbReference type="ChEBI" id="CHEBI:138651"/>
        <dbReference type="EC" id="2.3.1.41"/>
    </reaction>
    <physiologicalReaction direction="left-to-right" evidence="17">
        <dbReference type="Rhea" id="RHEA:22837"/>
    </physiologicalReaction>
</comment>
<dbReference type="InterPro" id="IPR020841">
    <property type="entry name" value="PKS_Beta-ketoAc_synthase_dom"/>
</dbReference>
<evidence type="ECO:0000256" key="2">
    <source>
        <dbReference type="ARBA" id="ARBA00005194"/>
    </source>
</evidence>
<dbReference type="CDD" id="cd00834">
    <property type="entry name" value="KAS_I_II"/>
    <property type="match status" value="1"/>
</dbReference>
<protein>
    <recommendedName>
        <fullName evidence="13">3-oxoacyl-[acyl-carrier-protein] synthase 1</fullName>
        <ecNumber evidence="5">2.3.1.41</ecNumber>
    </recommendedName>
    <alternativeName>
        <fullName evidence="14">3-oxoacyl-[acyl-carrier-protein] synthase I</fullName>
    </alternativeName>
    <alternativeName>
        <fullName evidence="15">Beta-ketoacyl-ACP synthase I</fullName>
    </alternativeName>
</protein>
<dbReference type="InterPro" id="IPR014030">
    <property type="entry name" value="Ketoacyl_synth_N"/>
</dbReference>
<reference evidence="20 21" key="1">
    <citation type="journal article" date="2006" name="J. Bacteriol.">
        <title>Complete genome sequence of Yersinia pestis strains Antiqua and Nepal516: evidence of gene reduction in an emerging pathogen.</title>
        <authorList>
            <person name="Chain P.S."/>
            <person name="Hu P."/>
            <person name="Malfatti S.A."/>
            <person name="Radnedge L."/>
            <person name="Larimer F."/>
            <person name="Vergez L.M."/>
            <person name="Worsham P."/>
            <person name="Chu M.C."/>
            <person name="Andersen G.L."/>
        </authorList>
    </citation>
    <scope>NUCLEOTIDE SEQUENCE [LARGE SCALE GENOMIC DNA]</scope>
    <source>
        <strain evidence="20 21">Antiqua</strain>
    </source>
</reference>
<evidence type="ECO:0000256" key="17">
    <source>
        <dbReference type="ARBA" id="ARBA00048506"/>
    </source>
</evidence>
<evidence type="ECO:0000256" key="13">
    <source>
        <dbReference type="ARBA" id="ARBA00039450"/>
    </source>
</evidence>
<dbReference type="PANTHER" id="PTHR11712">
    <property type="entry name" value="POLYKETIDE SYNTHASE-RELATED"/>
    <property type="match status" value="1"/>
</dbReference>
<dbReference type="Pfam" id="PF00109">
    <property type="entry name" value="ketoacyl-synt"/>
    <property type="match status" value="1"/>
</dbReference>
<comment type="catalytic activity">
    <reaction evidence="16">
        <text>(3Z)-decenoyl-[ACP] + malonyl-[ACP] + H(+) = 3-oxo-(5Z)-dodecenoyl-[ACP] + holo-[ACP] + CO2</text>
        <dbReference type="Rhea" id="RHEA:54940"/>
        <dbReference type="Rhea" id="RHEA-COMP:9623"/>
        <dbReference type="Rhea" id="RHEA-COMP:9685"/>
        <dbReference type="Rhea" id="RHEA-COMP:9927"/>
        <dbReference type="Rhea" id="RHEA-COMP:14042"/>
        <dbReference type="ChEBI" id="CHEBI:15378"/>
        <dbReference type="ChEBI" id="CHEBI:16526"/>
        <dbReference type="ChEBI" id="CHEBI:64479"/>
        <dbReference type="ChEBI" id="CHEBI:78449"/>
        <dbReference type="ChEBI" id="CHEBI:78798"/>
        <dbReference type="ChEBI" id="CHEBI:138410"/>
    </reaction>
    <physiologicalReaction direction="left-to-right" evidence="16">
        <dbReference type="Rhea" id="RHEA:54941"/>
    </physiologicalReaction>
</comment>
<dbReference type="Pfam" id="PF02801">
    <property type="entry name" value="Ketoacyl-synt_C"/>
    <property type="match status" value="1"/>
</dbReference>
<comment type="subcellular location">
    <subcellularLocation>
        <location evidence="1">Cytoplasm</location>
    </subcellularLocation>
</comment>
<dbReference type="SMR" id="A0A0E1NLK5"/>
<keyword evidence="10" id="KW-0443">Lipid metabolism</keyword>
<organism evidence="20 21">
    <name type="scientific">Yersinia pestis bv. Antiqua (strain Antiqua)</name>
    <dbReference type="NCBI Taxonomy" id="360102"/>
    <lineage>
        <taxon>Bacteria</taxon>
        <taxon>Pseudomonadati</taxon>
        <taxon>Pseudomonadota</taxon>
        <taxon>Gammaproteobacteria</taxon>
        <taxon>Enterobacterales</taxon>
        <taxon>Yersiniaceae</taxon>
        <taxon>Yersinia</taxon>
    </lineage>
</organism>
<dbReference type="NCBIfam" id="NF005935">
    <property type="entry name" value="PRK07967.1"/>
    <property type="match status" value="1"/>
</dbReference>
<keyword evidence="12 20" id="KW-0012">Acyltransferase</keyword>
<dbReference type="SMART" id="SM00825">
    <property type="entry name" value="PKS_KS"/>
    <property type="match status" value="1"/>
</dbReference>
<evidence type="ECO:0000256" key="5">
    <source>
        <dbReference type="ARBA" id="ARBA00013191"/>
    </source>
</evidence>
<evidence type="ECO:0000256" key="6">
    <source>
        <dbReference type="ARBA" id="ARBA00022490"/>
    </source>
</evidence>
<dbReference type="InterPro" id="IPR014031">
    <property type="entry name" value="Ketoacyl_synth_C"/>
</dbReference>
<evidence type="ECO:0000313" key="20">
    <source>
        <dbReference type="EMBL" id="ABG14052.1"/>
    </source>
</evidence>
<dbReference type="Gene3D" id="3.40.47.10">
    <property type="match status" value="2"/>
</dbReference>
<dbReference type="Proteomes" id="UP000001971">
    <property type="component" value="Chromosome"/>
</dbReference>
<evidence type="ECO:0000256" key="8">
    <source>
        <dbReference type="ARBA" id="ARBA00022679"/>
    </source>
</evidence>
<evidence type="ECO:0000256" key="1">
    <source>
        <dbReference type="ARBA" id="ARBA00004496"/>
    </source>
</evidence>
<keyword evidence="9" id="KW-0276">Fatty acid metabolism</keyword>
<dbReference type="RefSeq" id="WP_002209717.1">
    <property type="nucleotide sequence ID" value="NC_008150.1"/>
</dbReference>
<evidence type="ECO:0000256" key="18">
    <source>
        <dbReference type="RuleBase" id="RU003694"/>
    </source>
</evidence>
<evidence type="ECO:0000256" key="7">
    <source>
        <dbReference type="ARBA" id="ARBA00022516"/>
    </source>
</evidence>
<dbReference type="PROSITE" id="PS52004">
    <property type="entry name" value="KS3_2"/>
    <property type="match status" value="1"/>
</dbReference>
<proteinExistence type="inferred from homology"/>
<dbReference type="HOGENOM" id="CLU_000022_69_2_6"/>
<dbReference type="GO" id="GO:0005829">
    <property type="term" value="C:cytosol"/>
    <property type="evidence" value="ECO:0007669"/>
    <property type="project" value="TreeGrafter"/>
</dbReference>
<dbReference type="GO" id="GO:0006633">
    <property type="term" value="P:fatty acid biosynthetic process"/>
    <property type="evidence" value="ECO:0007669"/>
    <property type="project" value="UniProtKB-UniPathway"/>
</dbReference>
<dbReference type="PATRIC" id="fig|360102.15.peg.717"/>
<evidence type="ECO:0000259" key="19">
    <source>
        <dbReference type="PROSITE" id="PS52004"/>
    </source>
</evidence>
<keyword evidence="11" id="KW-0275">Fatty acid biosynthesis</keyword>
<dbReference type="NCBIfam" id="NF005589">
    <property type="entry name" value="PRK07314.1"/>
    <property type="match status" value="1"/>
</dbReference>
<dbReference type="EC" id="2.3.1.41" evidence="5"/>
<dbReference type="PANTHER" id="PTHR11712:SF306">
    <property type="entry name" value="3-OXOACYL-[ACYL-CARRIER-PROTEIN] SYNTHASE 1"/>
    <property type="match status" value="1"/>
</dbReference>
<evidence type="ECO:0000256" key="14">
    <source>
        <dbReference type="ARBA" id="ARBA00041620"/>
    </source>
</evidence>
<feature type="domain" description="Ketosynthase family 3 (KS3)" evidence="19">
    <location>
        <begin position="1"/>
        <end position="404"/>
    </location>
</feature>
<gene>
    <name evidence="20" type="ordered locus">YPA_2086</name>
</gene>
<dbReference type="AlphaFoldDB" id="A0A0E1NLK5"/>
<keyword evidence="8 18" id="KW-0808">Transferase</keyword>
<evidence type="ECO:0000256" key="12">
    <source>
        <dbReference type="ARBA" id="ARBA00023315"/>
    </source>
</evidence>
<keyword evidence="7" id="KW-0444">Lipid biosynthesis</keyword>
<comment type="pathway">
    <text evidence="2">Lipid metabolism; fatty acid biosynthesis.</text>
</comment>
<keyword evidence="6" id="KW-0963">Cytoplasm</keyword>
<dbReference type="PROSITE" id="PS00606">
    <property type="entry name" value="KS3_1"/>
    <property type="match status" value="1"/>
</dbReference>
<dbReference type="FunFam" id="3.40.47.10:FF:000005">
    <property type="entry name" value="3-oxoacyl-[acyl-carrier-protein] synthase I"/>
    <property type="match status" value="1"/>
</dbReference>
<dbReference type="EMBL" id="CP000308">
    <property type="protein sequence ID" value="ABG14052.1"/>
    <property type="molecule type" value="Genomic_DNA"/>
</dbReference>
<dbReference type="InterPro" id="IPR016039">
    <property type="entry name" value="Thiolase-like"/>
</dbReference>
<evidence type="ECO:0000256" key="11">
    <source>
        <dbReference type="ARBA" id="ARBA00023160"/>
    </source>
</evidence>
<accession>A0A0E1NLK5</accession>
<evidence type="ECO:0000256" key="10">
    <source>
        <dbReference type="ARBA" id="ARBA00023098"/>
    </source>
</evidence>
<evidence type="ECO:0000256" key="16">
    <source>
        <dbReference type="ARBA" id="ARBA00048121"/>
    </source>
</evidence>
<sequence length="407" mass="42834">MKRAVITGLGIVSSIGNNQQEVLASLQEGRSGITFAQEFKDAGMRSHVWGDVKLQSEPKDLIDRKVLRFMSDASIYAYLAMQEAIADSGLSDSQVSNFRSGLVVGSGGGSPRNQVAGSDAMRTPRGLKGVGPYMVTKAMASGVSACLATPFKIKGVNYSISSACATSAHCIGHALELIQLGKQDIVFAGGGEELCWEMACEFDAMGALSTKYNDTPAKASRTYDQDRDGFVIAGGGGMVVVEELEHALARGAHIYAEIVGYGATSDGADMVAPSGEGAVRCMQMAMAGVDTPIDYMNVHGTSTPVGDVKELGAIREVFGNNTPAISSTKAMTGHSLGAAGVHEAIFSLLMVEHGFIAPSINIDNLDEQAQGMNIITETTQRELTTVMSNSFGFGGTNATLVMRKYQK</sequence>
<dbReference type="KEGG" id="ypa:YPA_2086"/>
<dbReference type="GO" id="GO:0004315">
    <property type="term" value="F:3-oxoacyl-[acyl-carrier-protein] synthase activity"/>
    <property type="evidence" value="ECO:0007669"/>
    <property type="project" value="UniProtKB-EC"/>
</dbReference>
<comment type="subunit">
    <text evidence="4">Homodimer.</text>
</comment>